<name>A0A183IV83_9BILA</name>
<reference evidence="3" key="1">
    <citation type="submission" date="2016-06" db="UniProtKB">
        <authorList>
            <consortium name="WormBaseParasite"/>
        </authorList>
    </citation>
    <scope>IDENTIFICATION</scope>
</reference>
<dbReference type="EMBL" id="UZAM01010710">
    <property type="protein sequence ID" value="VDP13420.1"/>
    <property type="molecule type" value="Genomic_DNA"/>
</dbReference>
<dbReference type="Proteomes" id="UP000270296">
    <property type="component" value="Unassembled WGS sequence"/>
</dbReference>
<evidence type="ECO:0000313" key="2">
    <source>
        <dbReference type="Proteomes" id="UP000270296"/>
    </source>
</evidence>
<sequence length="149" mass="17848">MKLLRFCANNELFIMNTFFERRRMHQYTWYWEACVHQSMIDLIIVSSDLRRSLMDVCFKRGAELPTVHHIVVGTLRSEAISKQGLIIKGLRRHRGERWGIVKYRYCNVFVRLQEGSPPEKFKRFGPYNGWKKLEECVDNLRKRRIVEGL</sequence>
<evidence type="ECO:0000313" key="1">
    <source>
        <dbReference type="EMBL" id="VDP13420.1"/>
    </source>
</evidence>
<dbReference type="GO" id="GO:0006412">
    <property type="term" value="P:translation"/>
    <property type="evidence" value="ECO:0007669"/>
    <property type="project" value="InterPro"/>
</dbReference>
<reference evidence="1 2" key="2">
    <citation type="submission" date="2018-11" db="EMBL/GenBank/DDBJ databases">
        <authorList>
            <consortium name="Pathogen Informatics"/>
        </authorList>
    </citation>
    <scope>NUCLEOTIDE SEQUENCE [LARGE SCALE GENOMIC DNA]</scope>
</reference>
<dbReference type="GO" id="GO:0005840">
    <property type="term" value="C:ribosome"/>
    <property type="evidence" value="ECO:0007669"/>
    <property type="project" value="InterPro"/>
</dbReference>
<dbReference type="Gene3D" id="3.90.470.10">
    <property type="entry name" value="Ribosomal protein L22/L17"/>
    <property type="match status" value="1"/>
</dbReference>
<protein>
    <submittedName>
        <fullName evidence="3">39S ribosomal protein L22, mitochondrial</fullName>
    </submittedName>
</protein>
<accession>A0A183IV83</accession>
<keyword evidence="2" id="KW-1185">Reference proteome</keyword>
<dbReference type="InterPro" id="IPR036394">
    <property type="entry name" value="Ribosomal_uL22_sf"/>
</dbReference>
<proteinExistence type="predicted"/>
<organism evidence="3">
    <name type="scientific">Soboliphyme baturini</name>
    <dbReference type="NCBI Taxonomy" id="241478"/>
    <lineage>
        <taxon>Eukaryota</taxon>
        <taxon>Metazoa</taxon>
        <taxon>Ecdysozoa</taxon>
        <taxon>Nematoda</taxon>
        <taxon>Enoplea</taxon>
        <taxon>Dorylaimia</taxon>
        <taxon>Dioctophymatida</taxon>
        <taxon>Dioctophymatoidea</taxon>
        <taxon>Soboliphymatidae</taxon>
        <taxon>Soboliphyme</taxon>
    </lineage>
</organism>
<dbReference type="OrthoDB" id="5862865at2759"/>
<dbReference type="GO" id="GO:0003735">
    <property type="term" value="F:structural constituent of ribosome"/>
    <property type="evidence" value="ECO:0007669"/>
    <property type="project" value="InterPro"/>
</dbReference>
<gene>
    <name evidence="1" type="ORF">SBAD_LOCUS7530</name>
</gene>
<dbReference type="WBParaSite" id="SBAD_0000781701-mRNA-1">
    <property type="protein sequence ID" value="SBAD_0000781701-mRNA-1"/>
    <property type="gene ID" value="SBAD_0000781701"/>
</dbReference>
<dbReference type="AlphaFoldDB" id="A0A183IV83"/>
<evidence type="ECO:0000313" key="3">
    <source>
        <dbReference type="WBParaSite" id="SBAD_0000781701-mRNA-1"/>
    </source>
</evidence>